<dbReference type="CDD" id="cd00010">
    <property type="entry name" value="AAI_LTSS"/>
    <property type="match status" value="1"/>
</dbReference>
<evidence type="ECO:0000256" key="3">
    <source>
        <dbReference type="ARBA" id="ARBA00022475"/>
    </source>
</evidence>
<dbReference type="GO" id="GO:0005886">
    <property type="term" value="C:plasma membrane"/>
    <property type="evidence" value="ECO:0007669"/>
    <property type="project" value="UniProtKB-SubCell"/>
</dbReference>
<evidence type="ECO:0000256" key="6">
    <source>
        <dbReference type="ARBA" id="ARBA00023157"/>
    </source>
</evidence>
<dbReference type="Gene3D" id="1.10.110.10">
    <property type="entry name" value="Plant lipid-transfer and hydrophobic proteins"/>
    <property type="match status" value="1"/>
</dbReference>
<dbReference type="InterPro" id="IPR043325">
    <property type="entry name" value="LTSS"/>
</dbReference>
<comment type="subcellular location">
    <subcellularLocation>
        <location evidence="1">Cell membrane</location>
        <topology evidence="1">Lipid-anchor</topology>
        <topology evidence="1">GPI-anchor</topology>
    </subcellularLocation>
</comment>
<feature type="compositionally biased region" description="Low complexity" evidence="9">
    <location>
        <begin position="130"/>
        <end position="151"/>
    </location>
</feature>
<keyword evidence="4" id="KW-0336">GPI-anchor</keyword>
<feature type="compositionally biased region" description="Low complexity" evidence="9">
    <location>
        <begin position="109"/>
        <end position="121"/>
    </location>
</feature>
<name>A0A5A7NWG6_STRAF</name>
<keyword evidence="6" id="KW-1015">Disulfide bond</keyword>
<dbReference type="InterPro" id="IPR036312">
    <property type="entry name" value="Bifun_inhib/LTP/seed_sf"/>
</dbReference>
<keyword evidence="14" id="KW-1185">Reference proteome</keyword>
<keyword evidence="10" id="KW-0472">Membrane</keyword>
<feature type="transmembrane region" description="Helical" evidence="10">
    <location>
        <begin position="173"/>
        <end position="191"/>
    </location>
</feature>
<organism evidence="13 14">
    <name type="scientific">Striga asiatica</name>
    <name type="common">Asiatic witchweed</name>
    <name type="synonym">Buchnera asiatica</name>
    <dbReference type="NCBI Taxonomy" id="4170"/>
    <lineage>
        <taxon>Eukaryota</taxon>
        <taxon>Viridiplantae</taxon>
        <taxon>Streptophyta</taxon>
        <taxon>Embryophyta</taxon>
        <taxon>Tracheophyta</taxon>
        <taxon>Spermatophyta</taxon>
        <taxon>Magnoliopsida</taxon>
        <taxon>eudicotyledons</taxon>
        <taxon>Gunneridae</taxon>
        <taxon>Pentapetalae</taxon>
        <taxon>asterids</taxon>
        <taxon>lamiids</taxon>
        <taxon>Lamiales</taxon>
        <taxon>Orobanchaceae</taxon>
        <taxon>Buchnereae</taxon>
        <taxon>Striga</taxon>
    </lineage>
</organism>
<comment type="caution">
    <text evidence="13">The sequence shown here is derived from an EMBL/GenBank/DDBJ whole genome shotgun (WGS) entry which is preliminary data.</text>
</comment>
<dbReference type="EMBL" id="BKCP01000001">
    <property type="protein sequence ID" value="GER24849.1"/>
    <property type="molecule type" value="Genomic_DNA"/>
</dbReference>
<dbReference type="GO" id="GO:0098552">
    <property type="term" value="C:side of membrane"/>
    <property type="evidence" value="ECO:0007669"/>
    <property type="project" value="UniProtKB-KW"/>
</dbReference>
<dbReference type="InterPro" id="IPR016140">
    <property type="entry name" value="Bifunc_inhib/LTP/seed_store"/>
</dbReference>
<keyword evidence="10" id="KW-0812">Transmembrane</keyword>
<dbReference type="SMART" id="SM00499">
    <property type="entry name" value="AAI"/>
    <property type="match status" value="1"/>
</dbReference>
<dbReference type="OrthoDB" id="911537at2759"/>
<keyword evidence="8" id="KW-0449">Lipoprotein</keyword>
<feature type="region of interest" description="Disordered" evidence="9">
    <location>
        <begin position="105"/>
        <end position="166"/>
    </location>
</feature>
<accession>A0A5A7NWG6</accession>
<evidence type="ECO:0000256" key="4">
    <source>
        <dbReference type="ARBA" id="ARBA00022622"/>
    </source>
</evidence>
<evidence type="ECO:0000256" key="10">
    <source>
        <dbReference type="SAM" id="Phobius"/>
    </source>
</evidence>
<evidence type="ECO:0000313" key="13">
    <source>
        <dbReference type="EMBL" id="GER24849.1"/>
    </source>
</evidence>
<evidence type="ECO:0000256" key="9">
    <source>
        <dbReference type="SAM" id="MobiDB-lite"/>
    </source>
</evidence>
<sequence length="193" mass="19552">MSLKVSNILFCLVLVNTAAAQYSPGDCTMALVSLSPCVAYISGNSSAPSAPCCSRLSGVVQTQPQCLCGLLKGGASNFGVLVNRTMALALPNACHVETPPVSECDAVNGPATSAPGPSGSPIDGLPEDPNPSSDTDPNSSSDTDTYSTPPDAGRESRTVAGTDGSIVGGSNTINGGIFSLMGCLFFLFFYGDM</sequence>
<feature type="domain" description="Bifunctional inhibitor/plant lipid transfer protein/seed storage helical" evidence="12">
    <location>
        <begin position="27"/>
        <end position="104"/>
    </location>
</feature>
<proteinExistence type="inferred from homology"/>
<dbReference type="FunFam" id="1.10.110.10:FF:000001">
    <property type="entry name" value="Bifunctional inhibitor/lipid-transfer protein/seed storage 2S albumin superfamily protein"/>
    <property type="match status" value="1"/>
</dbReference>
<evidence type="ECO:0000256" key="7">
    <source>
        <dbReference type="ARBA" id="ARBA00023180"/>
    </source>
</evidence>
<gene>
    <name evidence="13" type="ORF">STAS_00393</name>
</gene>
<keyword evidence="10" id="KW-1133">Transmembrane helix</keyword>
<dbReference type="Proteomes" id="UP000325081">
    <property type="component" value="Unassembled WGS sequence"/>
</dbReference>
<feature type="chain" id="PRO_5022706475" evidence="11">
    <location>
        <begin position="21"/>
        <end position="193"/>
    </location>
</feature>
<dbReference type="Pfam" id="PF14368">
    <property type="entry name" value="LTP_2"/>
    <property type="match status" value="1"/>
</dbReference>
<dbReference type="SUPFAM" id="SSF47699">
    <property type="entry name" value="Bifunctional inhibitor/lipid-transfer protein/seed storage 2S albumin"/>
    <property type="match status" value="1"/>
</dbReference>
<keyword evidence="5 11" id="KW-0732">Signal</keyword>
<evidence type="ECO:0000256" key="11">
    <source>
        <dbReference type="SAM" id="SignalP"/>
    </source>
</evidence>
<feature type="signal peptide" evidence="11">
    <location>
        <begin position="1"/>
        <end position="20"/>
    </location>
</feature>
<protein>
    <submittedName>
        <fullName evidence="13">Lipid-transfer protein</fullName>
    </submittedName>
</protein>
<comment type="similarity">
    <text evidence="2">Belongs to the plant LTP family.</text>
</comment>
<evidence type="ECO:0000313" key="14">
    <source>
        <dbReference type="Proteomes" id="UP000325081"/>
    </source>
</evidence>
<evidence type="ECO:0000256" key="8">
    <source>
        <dbReference type="ARBA" id="ARBA00023288"/>
    </source>
</evidence>
<evidence type="ECO:0000256" key="1">
    <source>
        <dbReference type="ARBA" id="ARBA00004609"/>
    </source>
</evidence>
<keyword evidence="3" id="KW-1003">Cell membrane</keyword>
<evidence type="ECO:0000256" key="2">
    <source>
        <dbReference type="ARBA" id="ARBA00009748"/>
    </source>
</evidence>
<dbReference type="PANTHER" id="PTHR33044">
    <property type="entry name" value="BIFUNCTIONAL INHIBITOR/LIPID-TRANSFER PROTEIN/SEED STORAGE 2S ALBUMIN SUPERFAMILY PROTEIN-RELATED"/>
    <property type="match status" value="1"/>
</dbReference>
<reference evidence="14" key="1">
    <citation type="journal article" date="2019" name="Curr. Biol.">
        <title>Genome Sequence of Striga asiatica Provides Insight into the Evolution of Plant Parasitism.</title>
        <authorList>
            <person name="Yoshida S."/>
            <person name="Kim S."/>
            <person name="Wafula E.K."/>
            <person name="Tanskanen J."/>
            <person name="Kim Y.M."/>
            <person name="Honaas L."/>
            <person name="Yang Z."/>
            <person name="Spallek T."/>
            <person name="Conn C.E."/>
            <person name="Ichihashi Y."/>
            <person name="Cheong K."/>
            <person name="Cui S."/>
            <person name="Der J.P."/>
            <person name="Gundlach H."/>
            <person name="Jiao Y."/>
            <person name="Hori C."/>
            <person name="Ishida J.K."/>
            <person name="Kasahara H."/>
            <person name="Kiba T."/>
            <person name="Kim M.S."/>
            <person name="Koo N."/>
            <person name="Laohavisit A."/>
            <person name="Lee Y.H."/>
            <person name="Lumba S."/>
            <person name="McCourt P."/>
            <person name="Mortimer J.C."/>
            <person name="Mutuku J.M."/>
            <person name="Nomura T."/>
            <person name="Sasaki-Sekimoto Y."/>
            <person name="Seto Y."/>
            <person name="Wang Y."/>
            <person name="Wakatake T."/>
            <person name="Sakakibara H."/>
            <person name="Demura T."/>
            <person name="Yamaguchi S."/>
            <person name="Yoneyama K."/>
            <person name="Manabe R.I."/>
            <person name="Nelson D.C."/>
            <person name="Schulman A.H."/>
            <person name="Timko M.P."/>
            <person name="dePamphilis C.W."/>
            <person name="Choi D."/>
            <person name="Shirasu K."/>
        </authorList>
    </citation>
    <scope>NUCLEOTIDE SEQUENCE [LARGE SCALE GENOMIC DNA]</scope>
    <source>
        <strain evidence="14">cv. UVA1</strain>
    </source>
</reference>
<keyword evidence="7" id="KW-0325">Glycoprotein</keyword>
<evidence type="ECO:0000259" key="12">
    <source>
        <dbReference type="SMART" id="SM00499"/>
    </source>
</evidence>
<evidence type="ECO:0000256" key="5">
    <source>
        <dbReference type="ARBA" id="ARBA00022729"/>
    </source>
</evidence>
<dbReference type="AlphaFoldDB" id="A0A5A7NWG6"/>